<protein>
    <submittedName>
        <fullName evidence="2">Uncharacterized protein</fullName>
    </submittedName>
</protein>
<dbReference type="EMBL" id="KK112120">
    <property type="protein sequence ID" value="KFM56778.1"/>
    <property type="molecule type" value="Genomic_DNA"/>
</dbReference>
<proteinExistence type="predicted"/>
<dbReference type="AlphaFoldDB" id="A0A087SV89"/>
<keyword evidence="3" id="KW-1185">Reference proteome</keyword>
<dbReference type="Proteomes" id="UP000054359">
    <property type="component" value="Unassembled WGS sequence"/>
</dbReference>
<evidence type="ECO:0000313" key="3">
    <source>
        <dbReference type="Proteomes" id="UP000054359"/>
    </source>
</evidence>
<reference evidence="2 3" key="1">
    <citation type="submission" date="2013-11" db="EMBL/GenBank/DDBJ databases">
        <title>Genome sequencing of Stegodyphus mimosarum.</title>
        <authorList>
            <person name="Bechsgaard J."/>
        </authorList>
    </citation>
    <scope>NUCLEOTIDE SEQUENCE [LARGE SCALE GENOMIC DNA]</scope>
</reference>
<name>A0A087SV89_STEMI</name>
<organism evidence="2 3">
    <name type="scientific">Stegodyphus mimosarum</name>
    <name type="common">African social velvet spider</name>
    <dbReference type="NCBI Taxonomy" id="407821"/>
    <lineage>
        <taxon>Eukaryota</taxon>
        <taxon>Metazoa</taxon>
        <taxon>Ecdysozoa</taxon>
        <taxon>Arthropoda</taxon>
        <taxon>Chelicerata</taxon>
        <taxon>Arachnida</taxon>
        <taxon>Araneae</taxon>
        <taxon>Araneomorphae</taxon>
        <taxon>Entelegynae</taxon>
        <taxon>Eresoidea</taxon>
        <taxon>Eresidae</taxon>
        <taxon>Stegodyphus</taxon>
    </lineage>
</organism>
<evidence type="ECO:0000256" key="1">
    <source>
        <dbReference type="SAM" id="MobiDB-lite"/>
    </source>
</evidence>
<accession>A0A087SV89</accession>
<feature type="region of interest" description="Disordered" evidence="1">
    <location>
        <begin position="1"/>
        <end position="34"/>
    </location>
</feature>
<feature type="non-terminal residue" evidence="2">
    <location>
        <position position="63"/>
    </location>
</feature>
<evidence type="ECO:0000313" key="2">
    <source>
        <dbReference type="EMBL" id="KFM56778.1"/>
    </source>
</evidence>
<feature type="compositionally biased region" description="Basic and acidic residues" evidence="1">
    <location>
        <begin position="11"/>
        <end position="23"/>
    </location>
</feature>
<sequence>MIEFSSSETKVLGDRIEGNERSISRFSPSEMLGNPRFQENANTHLARFTFTAISDEHGRLLRN</sequence>
<gene>
    <name evidence="2" type="ORF">X975_05822</name>
</gene>